<dbReference type="SUPFAM" id="SSF103196">
    <property type="entry name" value="Roadblock/LC7 domain"/>
    <property type="match status" value="1"/>
</dbReference>
<keyword evidence="2" id="KW-0812">Transmembrane</keyword>
<dbReference type="Pfam" id="PF03259">
    <property type="entry name" value="Robl_LC7"/>
    <property type="match status" value="1"/>
</dbReference>
<evidence type="ECO:0000256" key="1">
    <source>
        <dbReference type="ARBA" id="ARBA00007191"/>
    </source>
</evidence>
<dbReference type="InterPro" id="IPR004942">
    <property type="entry name" value="Roadblock/LAMTOR2_dom"/>
</dbReference>
<keyword evidence="5" id="KW-1185">Reference proteome</keyword>
<keyword evidence="2" id="KW-1133">Transmembrane helix</keyword>
<dbReference type="PANTHER" id="PTHR10779">
    <property type="entry name" value="DYNEIN LIGHT CHAIN ROADBLOCK"/>
    <property type="match status" value="1"/>
</dbReference>
<comment type="similarity">
    <text evidence="1">Belongs to the GAMAD family.</text>
</comment>
<dbReference type="Gene3D" id="3.30.450.30">
    <property type="entry name" value="Dynein light chain 2a, cytoplasmic"/>
    <property type="match status" value="1"/>
</dbReference>
<protein>
    <recommendedName>
        <fullName evidence="3">Roadblock/LAMTOR2 domain-containing protein</fullName>
    </recommendedName>
</protein>
<organism evidence="4 5">
    <name type="scientific">Physocladia obscura</name>
    <dbReference type="NCBI Taxonomy" id="109957"/>
    <lineage>
        <taxon>Eukaryota</taxon>
        <taxon>Fungi</taxon>
        <taxon>Fungi incertae sedis</taxon>
        <taxon>Chytridiomycota</taxon>
        <taxon>Chytridiomycota incertae sedis</taxon>
        <taxon>Chytridiomycetes</taxon>
        <taxon>Chytridiales</taxon>
        <taxon>Chytriomycetaceae</taxon>
        <taxon>Physocladia</taxon>
    </lineage>
</organism>
<dbReference type="Proteomes" id="UP001211907">
    <property type="component" value="Unassembled WGS sequence"/>
</dbReference>
<evidence type="ECO:0000259" key="3">
    <source>
        <dbReference type="Pfam" id="PF03259"/>
    </source>
</evidence>
<sequence>MNQIEATLTRIQGHKGVHGIVICGHDGSVIRSTLDNIQTQQYSTLVTQLAAKGKGVVRDLDPEMHVNLIQKRAITNASPTLSGTDSDGDYAIIGEDDAVASTNNSRDALNKDFDFEFLHPIEWANGVTNTAHSKEEKPVDNVVVSDNEDSEQQLVPVTPPSGKAISLENINIMANNKAELLVALGAQDVPPFVQTAAVYLSATYTTFCRIISELYRRCSNSRVATVYRVFIVLSVTTIFAGMIYFCYKTPGKTTTHYSSTPSKSKSFFAKFTSKTLPLSSPAFPQPPDTSDNLWCGINLQNLQSKVSQELSVPTIYTHDVELLTALSSPVSLHTLYMCPLSADVDFFSPPPQHHELIVPISHSHEVDPFTGLQVITAAQYSSENNNKELSASANRFPEISGPHISSSKTPQTRALSIPTVHTRAVEILTGLRTWHKGGIFNGVADSDKVSEKVFSGTTNTVNVPTMYTRAVELLTGLREWTDPAGGGNSTGKTYIGFCNTSITGNCLTNACEWENVNESLDDAFSEKKYHNGRHSNRDGFERSFQKLRDETWRGGCAWFGLEKPKSSNSLLCSSTATFSTKLNQECIATVDDNKDDSSQKSTSSFEKAAKLSNIFNGLLLTAPAAADDIFTTVSSVPAKKLIKNTAAKARKFIQKSRKTYSEKIDLKKSCTGTVMSMESNFKALFGNIQYFHLSGVVAEIDADVHSKTNIIGVCEAIPYLNGWFKETGEKARTVAKRAVELIV</sequence>
<accession>A0AAD5XIP4</accession>
<dbReference type="EMBL" id="JADGJH010000281">
    <property type="protein sequence ID" value="KAJ3131744.1"/>
    <property type="molecule type" value="Genomic_DNA"/>
</dbReference>
<comment type="caution">
    <text evidence="4">The sequence shown here is derived from an EMBL/GenBank/DDBJ whole genome shotgun (WGS) entry which is preliminary data.</text>
</comment>
<feature type="domain" description="Roadblock/LAMTOR2" evidence="3">
    <location>
        <begin position="5"/>
        <end position="63"/>
    </location>
</feature>
<gene>
    <name evidence="4" type="ORF">HK100_006057</name>
</gene>
<evidence type="ECO:0000313" key="4">
    <source>
        <dbReference type="EMBL" id="KAJ3131744.1"/>
    </source>
</evidence>
<evidence type="ECO:0000256" key="2">
    <source>
        <dbReference type="SAM" id="Phobius"/>
    </source>
</evidence>
<dbReference type="AlphaFoldDB" id="A0AAD5XIP4"/>
<keyword evidence="2" id="KW-0472">Membrane</keyword>
<evidence type="ECO:0000313" key="5">
    <source>
        <dbReference type="Proteomes" id="UP001211907"/>
    </source>
</evidence>
<reference evidence="4" key="1">
    <citation type="submission" date="2020-05" db="EMBL/GenBank/DDBJ databases">
        <title>Phylogenomic resolution of chytrid fungi.</title>
        <authorList>
            <person name="Stajich J.E."/>
            <person name="Amses K."/>
            <person name="Simmons R."/>
            <person name="Seto K."/>
            <person name="Myers J."/>
            <person name="Bonds A."/>
            <person name="Quandt C.A."/>
            <person name="Barry K."/>
            <person name="Liu P."/>
            <person name="Grigoriev I."/>
            <person name="Longcore J.E."/>
            <person name="James T.Y."/>
        </authorList>
    </citation>
    <scope>NUCLEOTIDE SEQUENCE</scope>
    <source>
        <strain evidence="4">JEL0513</strain>
    </source>
</reference>
<feature type="transmembrane region" description="Helical" evidence="2">
    <location>
        <begin position="226"/>
        <end position="245"/>
    </location>
</feature>
<name>A0AAD5XIP4_9FUNG</name>
<proteinExistence type="inferred from homology"/>